<comment type="caution">
    <text evidence="1">The sequence shown here is derived from an EMBL/GenBank/DDBJ whole genome shotgun (WGS) entry which is preliminary data.</text>
</comment>
<proteinExistence type="predicted"/>
<name>A0A9D3NYD2_9TELE</name>
<gene>
    <name evidence="1" type="ORF">KOW79_005164</name>
</gene>
<accession>A0A9D3NYD2</accession>
<evidence type="ECO:0000313" key="1">
    <source>
        <dbReference type="EMBL" id="KAG7331195.1"/>
    </source>
</evidence>
<reference evidence="1 2" key="1">
    <citation type="submission" date="2021-06" db="EMBL/GenBank/DDBJ databases">
        <title>Chromosome-level genome assembly of the red-tail catfish (Hemibagrus wyckioides).</title>
        <authorList>
            <person name="Shao F."/>
        </authorList>
    </citation>
    <scope>NUCLEOTIDE SEQUENCE [LARGE SCALE GENOMIC DNA]</scope>
    <source>
        <strain evidence="1">EC202008001</strain>
        <tissue evidence="1">Blood</tissue>
    </source>
</reference>
<protein>
    <submittedName>
        <fullName evidence="1">Uncharacterized protein</fullName>
    </submittedName>
</protein>
<keyword evidence="2" id="KW-1185">Reference proteome</keyword>
<dbReference type="EMBL" id="JAHKSW010000006">
    <property type="protein sequence ID" value="KAG7331195.1"/>
    <property type="molecule type" value="Genomic_DNA"/>
</dbReference>
<dbReference type="OrthoDB" id="533331at2759"/>
<dbReference type="AlphaFoldDB" id="A0A9D3NYD2"/>
<sequence length="263" mass="29930">MTAVSLSAPLCQPCAYDSRFKVEVYLKKPLRPIHLSPEQVALDMFCLCGQLDLLVRSQVHQGQSKLDMSPEELEAFRNQGAEIIDQMKQCLEHLPKPAPLLEDYLDIAGLSLMFPRVEVYIIHGSPVDMLERPALDGYFPHLGRLNQLLRFSQLLDNDVKHLGRHKYIAHKLAVVHQVLNSFKDVFPLSAIKKDIETNFRQIKMSLVAEEGSIQEPQLPAQYISWVSQAKDHWVSRCSRNSRSLVFLGDFLTPVSPSTVIQRM</sequence>
<dbReference type="Proteomes" id="UP000824219">
    <property type="component" value="Linkage Group LG06"/>
</dbReference>
<evidence type="ECO:0000313" key="2">
    <source>
        <dbReference type="Proteomes" id="UP000824219"/>
    </source>
</evidence>
<organism evidence="1 2">
    <name type="scientific">Hemibagrus wyckioides</name>
    <dbReference type="NCBI Taxonomy" id="337641"/>
    <lineage>
        <taxon>Eukaryota</taxon>
        <taxon>Metazoa</taxon>
        <taxon>Chordata</taxon>
        <taxon>Craniata</taxon>
        <taxon>Vertebrata</taxon>
        <taxon>Euteleostomi</taxon>
        <taxon>Actinopterygii</taxon>
        <taxon>Neopterygii</taxon>
        <taxon>Teleostei</taxon>
        <taxon>Ostariophysi</taxon>
        <taxon>Siluriformes</taxon>
        <taxon>Bagridae</taxon>
        <taxon>Hemibagrus</taxon>
    </lineage>
</organism>